<evidence type="ECO:0000256" key="1">
    <source>
        <dbReference type="SAM" id="Phobius"/>
    </source>
</evidence>
<keyword evidence="1" id="KW-1133">Transmembrane helix</keyword>
<comment type="caution">
    <text evidence="2">The sequence shown here is derived from an EMBL/GenBank/DDBJ whole genome shotgun (WGS) entry which is preliminary data.</text>
</comment>
<gene>
    <name evidence="2" type="ORF">TM35_000302110</name>
</gene>
<feature type="transmembrane region" description="Helical" evidence="1">
    <location>
        <begin position="35"/>
        <end position="54"/>
    </location>
</feature>
<reference evidence="2 3" key="1">
    <citation type="submission" date="2017-03" db="EMBL/GenBank/DDBJ databases">
        <title>An alternative strategy for trypanosome survival in the mammalian bloodstream revealed through genome and transcriptome analysis of the ubiquitous bovine parasite Trypanosoma (Megatrypanum) theileri.</title>
        <authorList>
            <person name="Kelly S."/>
            <person name="Ivens A."/>
            <person name="Mott A."/>
            <person name="O'Neill E."/>
            <person name="Emms D."/>
            <person name="Macleod O."/>
            <person name="Voorheis P."/>
            <person name="Matthews J."/>
            <person name="Matthews K."/>
            <person name="Carrington M."/>
        </authorList>
    </citation>
    <scope>NUCLEOTIDE SEQUENCE [LARGE SCALE GENOMIC DNA]</scope>
    <source>
        <strain evidence="2">Edinburgh</strain>
    </source>
</reference>
<proteinExistence type="predicted"/>
<keyword evidence="1" id="KW-0472">Membrane</keyword>
<sequence length="122" mass="13709">MPVGLPQGKVGARGRVFGKIPQDTKRWQQKNKKQLRIIVLFLCNVMICFGASSLSRKVALKPHGGYCFVIRAKWKERNQFHSEECALQETVGRSFSIIISSDAHCIRAFDTLTGVYFAHAAL</sequence>
<dbReference type="Proteomes" id="UP000192257">
    <property type="component" value="Unassembled WGS sequence"/>
</dbReference>
<keyword evidence="3" id="KW-1185">Reference proteome</keyword>
<evidence type="ECO:0000313" key="3">
    <source>
        <dbReference type="Proteomes" id="UP000192257"/>
    </source>
</evidence>
<dbReference type="RefSeq" id="XP_028880237.1">
    <property type="nucleotide sequence ID" value="XM_029028534.1"/>
</dbReference>
<protein>
    <submittedName>
        <fullName evidence="2">Uncharacterized protein</fullName>
    </submittedName>
</protein>
<dbReference type="VEuPathDB" id="TriTrypDB:TM35_000302110"/>
<name>A0A1X0NNI8_9TRYP</name>
<dbReference type="GeneID" id="39988314"/>
<dbReference type="AlphaFoldDB" id="A0A1X0NNI8"/>
<dbReference type="EMBL" id="NBCO01000030">
    <property type="protein sequence ID" value="ORC86171.1"/>
    <property type="molecule type" value="Genomic_DNA"/>
</dbReference>
<accession>A0A1X0NNI8</accession>
<evidence type="ECO:0000313" key="2">
    <source>
        <dbReference type="EMBL" id="ORC86171.1"/>
    </source>
</evidence>
<organism evidence="2 3">
    <name type="scientific">Trypanosoma theileri</name>
    <dbReference type="NCBI Taxonomy" id="67003"/>
    <lineage>
        <taxon>Eukaryota</taxon>
        <taxon>Discoba</taxon>
        <taxon>Euglenozoa</taxon>
        <taxon>Kinetoplastea</taxon>
        <taxon>Metakinetoplastina</taxon>
        <taxon>Trypanosomatida</taxon>
        <taxon>Trypanosomatidae</taxon>
        <taxon>Trypanosoma</taxon>
    </lineage>
</organism>
<keyword evidence="1" id="KW-0812">Transmembrane</keyword>